<evidence type="ECO:0000256" key="3">
    <source>
        <dbReference type="ARBA" id="ARBA00023274"/>
    </source>
</evidence>
<keyword evidence="2" id="KW-0689">Ribosomal protein</keyword>
<accession>A0A835I2A9</accession>
<dbReference type="GO" id="GO:0006412">
    <property type="term" value="P:translation"/>
    <property type="evidence" value="ECO:0007669"/>
    <property type="project" value="InterPro"/>
</dbReference>
<dbReference type="InterPro" id="IPR005813">
    <property type="entry name" value="Ribosomal_bL20"/>
</dbReference>
<keyword evidence="3" id="KW-0687">Ribonucleoprotein</keyword>
<dbReference type="AlphaFoldDB" id="A0A835I2A9"/>
<dbReference type="InterPro" id="IPR035566">
    <property type="entry name" value="Ribosomal_protein_bL20_C"/>
</dbReference>
<evidence type="ECO:0000313" key="5">
    <source>
        <dbReference type="EMBL" id="KAF9608397.1"/>
    </source>
</evidence>
<dbReference type="PANTHER" id="PTHR33210">
    <property type="entry name" value="PROTODERMAL FACTOR 1"/>
    <property type="match status" value="1"/>
</dbReference>
<evidence type="ECO:0000256" key="4">
    <source>
        <dbReference type="ARBA" id="ARBA00035295"/>
    </source>
</evidence>
<evidence type="ECO:0000256" key="1">
    <source>
        <dbReference type="ARBA" id="ARBA00007698"/>
    </source>
</evidence>
<dbReference type="Gene3D" id="1.10.1900.20">
    <property type="entry name" value="Ribosomal protein L20"/>
    <property type="match status" value="1"/>
</dbReference>
<dbReference type="Proteomes" id="UP000631114">
    <property type="component" value="Unassembled WGS sequence"/>
</dbReference>
<dbReference type="GO" id="GO:1990904">
    <property type="term" value="C:ribonucleoprotein complex"/>
    <property type="evidence" value="ECO:0007669"/>
    <property type="project" value="UniProtKB-KW"/>
</dbReference>
<evidence type="ECO:0000256" key="2">
    <source>
        <dbReference type="ARBA" id="ARBA00022980"/>
    </source>
</evidence>
<dbReference type="SUPFAM" id="SSF74731">
    <property type="entry name" value="Ribosomal protein L20"/>
    <property type="match status" value="1"/>
</dbReference>
<comment type="similarity">
    <text evidence="1">Belongs to the bacterial ribosomal protein bL20 family.</text>
</comment>
<evidence type="ECO:0000313" key="6">
    <source>
        <dbReference type="Proteomes" id="UP000631114"/>
    </source>
</evidence>
<name>A0A835I2A9_9MAGN</name>
<dbReference type="Pfam" id="PF01190">
    <property type="entry name" value="Pollen_Ole_e_1"/>
    <property type="match status" value="1"/>
</dbReference>
<comment type="caution">
    <text evidence="5">The sequence shown here is derived from an EMBL/GenBank/DDBJ whole genome shotgun (WGS) entry which is preliminary data.</text>
</comment>
<keyword evidence="6" id="KW-1185">Reference proteome</keyword>
<dbReference type="InterPro" id="IPR039923">
    <property type="entry name" value="Protodermal_1"/>
</dbReference>
<dbReference type="OrthoDB" id="10251781at2759"/>
<dbReference type="PANTHER" id="PTHR33210:SF24">
    <property type="entry name" value="POLLEN OLE E 1 ALLERGEN AND EXTENSIN FAMILY PROTEIN"/>
    <property type="match status" value="1"/>
</dbReference>
<dbReference type="Pfam" id="PF00453">
    <property type="entry name" value="Ribosomal_L20"/>
    <property type="match status" value="1"/>
</dbReference>
<dbReference type="GO" id="GO:0003735">
    <property type="term" value="F:structural constituent of ribosome"/>
    <property type="evidence" value="ECO:0007669"/>
    <property type="project" value="InterPro"/>
</dbReference>
<organism evidence="5 6">
    <name type="scientific">Coptis chinensis</name>
    <dbReference type="NCBI Taxonomy" id="261450"/>
    <lineage>
        <taxon>Eukaryota</taxon>
        <taxon>Viridiplantae</taxon>
        <taxon>Streptophyta</taxon>
        <taxon>Embryophyta</taxon>
        <taxon>Tracheophyta</taxon>
        <taxon>Spermatophyta</taxon>
        <taxon>Magnoliopsida</taxon>
        <taxon>Ranunculales</taxon>
        <taxon>Ranunculaceae</taxon>
        <taxon>Coptidoideae</taxon>
        <taxon>Coptis</taxon>
    </lineage>
</organism>
<reference evidence="5 6" key="1">
    <citation type="submission" date="2020-10" db="EMBL/GenBank/DDBJ databases">
        <title>The Coptis chinensis genome and diversification of protoberbering-type alkaloids.</title>
        <authorList>
            <person name="Wang B."/>
            <person name="Shu S."/>
            <person name="Song C."/>
            <person name="Liu Y."/>
        </authorList>
    </citation>
    <scope>NUCLEOTIDE SEQUENCE [LARGE SCALE GENOMIC DNA]</scope>
    <source>
        <strain evidence="5">HL-2020</strain>
        <tissue evidence="5">Leaf</tissue>
    </source>
</reference>
<sequence length="374" mass="41279">MPKRKVNYGKFMHGLMKENIQLNRKVLSELSMHEPYSFKALVDISRNAFPGNKKGCRCSPKARVISSLVVVVLVLSIQQHVLQSAAIFATVRRHGPFVEETRGDVLITGSVFCDQCKDGGISPLDNDYPLYAKEVSIGCHSADGEHVLVDGVTTDWYGTYWTRLDVNASDCQAVMSLGGNSLTYCGEEAGPSQQARLAFRINDTDVYTVDTLLGQPAQSMPFCLRSSSLASAPDPFVQDTPLVMLPKTPISACSHEMWTRPEYACHWGVAQPDTKVADVFGENAAKWYGTEMDLFQGLQGGDDYRKILLREGITALLNSYYNTQFTYPTLHVLDGMNRALRGTPQQALLMALWFEKANSGYGSSFPSCVLDPCS</sequence>
<dbReference type="GO" id="GO:0019843">
    <property type="term" value="F:rRNA binding"/>
    <property type="evidence" value="ECO:0007669"/>
    <property type="project" value="InterPro"/>
</dbReference>
<gene>
    <name evidence="5" type="ORF">IFM89_009763</name>
</gene>
<dbReference type="EMBL" id="JADFTS010000004">
    <property type="protein sequence ID" value="KAF9608397.1"/>
    <property type="molecule type" value="Genomic_DNA"/>
</dbReference>
<dbReference type="GO" id="GO:0005840">
    <property type="term" value="C:ribosome"/>
    <property type="evidence" value="ECO:0007669"/>
    <property type="project" value="UniProtKB-KW"/>
</dbReference>
<protein>
    <recommendedName>
        <fullName evidence="4">Large ribosomal subunit protein bL20c</fullName>
    </recommendedName>
</protein>
<proteinExistence type="inferred from homology"/>